<sequence length="200" mass="22085">MLPPAYLLLLLLLLLATPSTTGILNITDLLPFTKPLPNSLTLNPIPNPFPVPNTDITLDFATPPHLAPLLPQTDVTDCFALAKLHFETLIHEHGDGPIAYSYEMTYGRVTLKMFSENAPMRCITYSEALSVLLGISLKMAREGFEFRRLHVLQSDDGELLGMAVNGRFVMNMLAENGDFGKAFGVLKSKIEMAQVNRGRN</sequence>
<comment type="caution">
    <text evidence="2">The sequence shown here is derived from an EMBL/GenBank/DDBJ whole genome shotgun (WGS) entry which is preliminary data.</text>
</comment>
<keyword evidence="1" id="KW-0732">Signal</keyword>
<dbReference type="AlphaFoldDB" id="A0A8H6C6H7"/>
<organism evidence="2 3">
    <name type="scientific">Letharia lupina</name>
    <dbReference type="NCBI Taxonomy" id="560253"/>
    <lineage>
        <taxon>Eukaryota</taxon>
        <taxon>Fungi</taxon>
        <taxon>Dikarya</taxon>
        <taxon>Ascomycota</taxon>
        <taxon>Pezizomycotina</taxon>
        <taxon>Lecanoromycetes</taxon>
        <taxon>OSLEUM clade</taxon>
        <taxon>Lecanoromycetidae</taxon>
        <taxon>Lecanorales</taxon>
        <taxon>Lecanorineae</taxon>
        <taxon>Parmeliaceae</taxon>
        <taxon>Letharia</taxon>
    </lineage>
</organism>
<feature type="signal peptide" evidence="1">
    <location>
        <begin position="1"/>
        <end position="22"/>
    </location>
</feature>
<gene>
    <name evidence="2" type="ORF">HO133_006285</name>
</gene>
<dbReference type="Proteomes" id="UP000593566">
    <property type="component" value="Unassembled WGS sequence"/>
</dbReference>
<evidence type="ECO:0000313" key="3">
    <source>
        <dbReference type="Proteomes" id="UP000593566"/>
    </source>
</evidence>
<name>A0A8H6C6H7_9LECA</name>
<protein>
    <submittedName>
        <fullName evidence="2">Uncharacterized protein</fullName>
    </submittedName>
</protein>
<evidence type="ECO:0000256" key="1">
    <source>
        <dbReference type="SAM" id="SignalP"/>
    </source>
</evidence>
<dbReference type="GeneID" id="59334686"/>
<feature type="chain" id="PRO_5034247203" evidence="1">
    <location>
        <begin position="23"/>
        <end position="200"/>
    </location>
</feature>
<dbReference type="RefSeq" id="XP_037147308.1">
    <property type="nucleotide sequence ID" value="XM_037297183.1"/>
</dbReference>
<accession>A0A8H6C6H7</accession>
<evidence type="ECO:0000313" key="2">
    <source>
        <dbReference type="EMBL" id="KAF6217873.1"/>
    </source>
</evidence>
<dbReference type="EMBL" id="JACCJB010000024">
    <property type="protein sequence ID" value="KAF6217873.1"/>
    <property type="molecule type" value="Genomic_DNA"/>
</dbReference>
<proteinExistence type="predicted"/>
<keyword evidence="3" id="KW-1185">Reference proteome</keyword>
<reference evidence="2 3" key="1">
    <citation type="journal article" date="2020" name="Genomics">
        <title>Complete, high-quality genomes from long-read metagenomic sequencing of two wolf lichen thalli reveals enigmatic genome architecture.</title>
        <authorList>
            <person name="McKenzie S.K."/>
            <person name="Walston R.F."/>
            <person name="Allen J.L."/>
        </authorList>
    </citation>
    <scope>NUCLEOTIDE SEQUENCE [LARGE SCALE GENOMIC DNA]</scope>
    <source>
        <strain evidence="2">WasteWater1</strain>
    </source>
</reference>